<evidence type="ECO:0000256" key="6">
    <source>
        <dbReference type="SAM" id="Phobius"/>
    </source>
</evidence>
<evidence type="ECO:0000256" key="5">
    <source>
        <dbReference type="ARBA" id="ARBA00023136"/>
    </source>
</evidence>
<evidence type="ECO:0000259" key="7">
    <source>
        <dbReference type="Pfam" id="PF13396"/>
    </source>
</evidence>
<sequence>MENSFLFIANIGIPELLLLLLMVGIPGILWIWSLVDLLTSKFANSLEKLIWLIAIVFVPVLGAVLYLLIGRKQKIKPVSA</sequence>
<feature type="transmembrane region" description="Helical" evidence="6">
    <location>
        <begin position="49"/>
        <end position="69"/>
    </location>
</feature>
<dbReference type="Pfam" id="PF13396">
    <property type="entry name" value="PLDc_N"/>
    <property type="match status" value="1"/>
</dbReference>
<comment type="caution">
    <text evidence="8">The sequence shown here is derived from an EMBL/GenBank/DDBJ whole genome shotgun (WGS) entry which is preliminary data.</text>
</comment>
<feature type="domain" description="Cardiolipin synthase N-terminal" evidence="7">
    <location>
        <begin position="28"/>
        <end position="71"/>
    </location>
</feature>
<evidence type="ECO:0000256" key="2">
    <source>
        <dbReference type="ARBA" id="ARBA00022475"/>
    </source>
</evidence>
<dbReference type="RefSeq" id="WP_186635174.1">
    <property type="nucleotide sequence ID" value="NZ_JACOAF010000020.1"/>
</dbReference>
<gene>
    <name evidence="8" type="ORF">H7U12_07160</name>
</gene>
<reference evidence="8 9" key="1">
    <citation type="journal article" date="2019" name="Int. J. Syst. Evol. Microbiol.">
        <title>Rufibacter sediminis sp. nov., isolated from freshwater lake sediment.</title>
        <authorList>
            <person name="Qu J.H."/>
            <person name="Zhang L.J."/>
            <person name="Fu Y.H."/>
            <person name="Li H.F."/>
        </authorList>
    </citation>
    <scope>NUCLEOTIDE SEQUENCE [LARGE SCALE GENOMIC DNA]</scope>
    <source>
        <strain evidence="8 9">H-1</strain>
    </source>
</reference>
<evidence type="ECO:0000256" key="4">
    <source>
        <dbReference type="ARBA" id="ARBA00022989"/>
    </source>
</evidence>
<feature type="transmembrane region" description="Helical" evidence="6">
    <location>
        <begin position="7"/>
        <end position="29"/>
    </location>
</feature>
<keyword evidence="5 6" id="KW-0472">Membrane</keyword>
<evidence type="ECO:0000256" key="3">
    <source>
        <dbReference type="ARBA" id="ARBA00022692"/>
    </source>
</evidence>
<keyword evidence="3 6" id="KW-0812">Transmembrane</keyword>
<accession>A0ABR6VQN4</accession>
<dbReference type="EMBL" id="JACOAF010000020">
    <property type="protein sequence ID" value="MBC3539456.1"/>
    <property type="molecule type" value="Genomic_DNA"/>
</dbReference>
<evidence type="ECO:0000256" key="1">
    <source>
        <dbReference type="ARBA" id="ARBA00004651"/>
    </source>
</evidence>
<dbReference type="Proteomes" id="UP000659698">
    <property type="component" value="Unassembled WGS sequence"/>
</dbReference>
<keyword evidence="4 6" id="KW-1133">Transmembrane helix</keyword>
<proteinExistence type="predicted"/>
<name>A0ABR6VQN4_9BACT</name>
<comment type="subcellular location">
    <subcellularLocation>
        <location evidence="1">Cell membrane</location>
        <topology evidence="1">Multi-pass membrane protein</topology>
    </subcellularLocation>
</comment>
<evidence type="ECO:0000313" key="9">
    <source>
        <dbReference type="Proteomes" id="UP000659698"/>
    </source>
</evidence>
<organism evidence="8 9">
    <name type="scientific">Rufibacter sediminis</name>
    <dbReference type="NCBI Taxonomy" id="2762756"/>
    <lineage>
        <taxon>Bacteria</taxon>
        <taxon>Pseudomonadati</taxon>
        <taxon>Bacteroidota</taxon>
        <taxon>Cytophagia</taxon>
        <taxon>Cytophagales</taxon>
        <taxon>Hymenobacteraceae</taxon>
        <taxon>Rufibacter</taxon>
    </lineage>
</organism>
<protein>
    <submittedName>
        <fullName evidence="8">PLDc_N domain-containing protein</fullName>
    </submittedName>
</protein>
<evidence type="ECO:0000313" key="8">
    <source>
        <dbReference type="EMBL" id="MBC3539456.1"/>
    </source>
</evidence>
<keyword evidence="2" id="KW-1003">Cell membrane</keyword>
<keyword evidence="9" id="KW-1185">Reference proteome</keyword>
<dbReference type="InterPro" id="IPR027379">
    <property type="entry name" value="CLS_N"/>
</dbReference>